<feature type="region of interest" description="Disordered" evidence="1">
    <location>
        <begin position="1"/>
        <end position="21"/>
    </location>
</feature>
<accession>A0A5B7H4M4</accession>
<dbReference type="AlphaFoldDB" id="A0A5B7H4M4"/>
<organism evidence="2 3">
    <name type="scientific">Portunus trituberculatus</name>
    <name type="common">Swimming crab</name>
    <name type="synonym">Neptunus trituberculatus</name>
    <dbReference type="NCBI Taxonomy" id="210409"/>
    <lineage>
        <taxon>Eukaryota</taxon>
        <taxon>Metazoa</taxon>
        <taxon>Ecdysozoa</taxon>
        <taxon>Arthropoda</taxon>
        <taxon>Crustacea</taxon>
        <taxon>Multicrustacea</taxon>
        <taxon>Malacostraca</taxon>
        <taxon>Eumalacostraca</taxon>
        <taxon>Eucarida</taxon>
        <taxon>Decapoda</taxon>
        <taxon>Pleocyemata</taxon>
        <taxon>Brachyura</taxon>
        <taxon>Eubrachyura</taxon>
        <taxon>Portunoidea</taxon>
        <taxon>Portunidae</taxon>
        <taxon>Portuninae</taxon>
        <taxon>Portunus</taxon>
    </lineage>
</organism>
<feature type="compositionally biased region" description="Polar residues" evidence="1">
    <location>
        <begin position="8"/>
        <end position="17"/>
    </location>
</feature>
<protein>
    <submittedName>
        <fullName evidence="2">Uncharacterized protein</fullName>
    </submittedName>
</protein>
<evidence type="ECO:0000256" key="1">
    <source>
        <dbReference type="SAM" id="MobiDB-lite"/>
    </source>
</evidence>
<proteinExistence type="predicted"/>
<gene>
    <name evidence="2" type="ORF">E2C01_061728</name>
</gene>
<dbReference type="Proteomes" id="UP000324222">
    <property type="component" value="Unassembled WGS sequence"/>
</dbReference>
<evidence type="ECO:0000313" key="3">
    <source>
        <dbReference type="Proteomes" id="UP000324222"/>
    </source>
</evidence>
<dbReference type="EMBL" id="VSRR010026409">
    <property type="protein sequence ID" value="MPC67551.1"/>
    <property type="molecule type" value="Genomic_DNA"/>
</dbReference>
<reference evidence="2 3" key="1">
    <citation type="submission" date="2019-05" db="EMBL/GenBank/DDBJ databases">
        <title>Another draft genome of Portunus trituberculatus and its Hox gene families provides insights of decapod evolution.</title>
        <authorList>
            <person name="Jeong J.-H."/>
            <person name="Song I."/>
            <person name="Kim S."/>
            <person name="Choi T."/>
            <person name="Kim D."/>
            <person name="Ryu S."/>
            <person name="Kim W."/>
        </authorList>
    </citation>
    <scope>NUCLEOTIDE SEQUENCE [LARGE SCALE GENOMIC DNA]</scope>
    <source>
        <tissue evidence="2">Muscle</tissue>
    </source>
</reference>
<comment type="caution">
    <text evidence="2">The sequence shown here is derived from an EMBL/GenBank/DDBJ whole genome shotgun (WGS) entry which is preliminary data.</text>
</comment>
<keyword evidence="3" id="KW-1185">Reference proteome</keyword>
<evidence type="ECO:0000313" key="2">
    <source>
        <dbReference type="EMBL" id="MPC67551.1"/>
    </source>
</evidence>
<name>A0A5B7H4M4_PORTR</name>
<sequence>MVMRHTRASTQSTQSTPLRKCTPMGSVRHEHEDCLALAVLVLRINQCNNYPFTVSSAVCPVVKVSMSLEVCYSVMKQGLVHILTGDGYAQPAVRRRDQNKCCVSPDSLKGHSLPGSQVNISGGGDPLLCAGSLMAVWELVGWCLSSCSVSGALWLPTPPLLFFMTWDSGAGQVYTDNAFYVCV</sequence>